<dbReference type="CDD" id="cd01104">
    <property type="entry name" value="HTH_MlrA-CarA"/>
    <property type="match status" value="1"/>
</dbReference>
<feature type="region of interest" description="Disordered" evidence="1">
    <location>
        <begin position="296"/>
        <end position="320"/>
    </location>
</feature>
<feature type="domain" description="B12-binding" evidence="3">
    <location>
        <begin position="174"/>
        <end position="297"/>
    </location>
</feature>
<accession>A0ABW6CME4</accession>
<evidence type="ECO:0000256" key="1">
    <source>
        <dbReference type="SAM" id="MobiDB-lite"/>
    </source>
</evidence>
<dbReference type="Proteomes" id="UP001598130">
    <property type="component" value="Unassembled WGS sequence"/>
</dbReference>
<dbReference type="InterPro" id="IPR006158">
    <property type="entry name" value="Cobalamin-bd"/>
</dbReference>
<organism evidence="4 5">
    <name type="scientific">Phenylobacterium ferrooxidans</name>
    <dbReference type="NCBI Taxonomy" id="2982689"/>
    <lineage>
        <taxon>Bacteria</taxon>
        <taxon>Pseudomonadati</taxon>
        <taxon>Pseudomonadota</taxon>
        <taxon>Alphaproteobacteria</taxon>
        <taxon>Caulobacterales</taxon>
        <taxon>Caulobacteraceae</taxon>
        <taxon>Phenylobacterium</taxon>
    </lineage>
</organism>
<dbReference type="EMBL" id="JAOTJD010000012">
    <property type="protein sequence ID" value="MFD3263959.1"/>
    <property type="molecule type" value="Genomic_DNA"/>
</dbReference>
<evidence type="ECO:0000259" key="3">
    <source>
        <dbReference type="PROSITE" id="PS51332"/>
    </source>
</evidence>
<feature type="compositionally biased region" description="Polar residues" evidence="1">
    <location>
        <begin position="310"/>
        <end position="320"/>
    </location>
</feature>
<sequence length="320" mass="34336">MNIASVERDCGLPKDTLRVWERRYGFPNPLRDKQDERLYPADQVATLRLLRRLVIAGHRPGKVVGLPDDQLRKLLEQVGGPDEQPTAYEAEQVLDLLRAHDAIGLRNHLNAMVLRAGLGAFASVTGPRLVEAIGLAWSRGGLEIHQEHVFTEQFTTVLRSAINASQGSGFPRARPRVLFGTFPQEPHALGLMMAEAMFTLQGCLGISLGVQTPIPEIAAAARAHKADILALSFSAIIPAAQASAGLAELRGLVPATTEIWAGGACSGLRPKPGVYVLRELASIGPAIEAWRARATLTEGSDGPSPGKTDQFASINQGEQS</sequence>
<proteinExistence type="predicted"/>
<comment type="caution">
    <text evidence="4">The sequence shown here is derived from an EMBL/GenBank/DDBJ whole genome shotgun (WGS) entry which is preliminary data.</text>
</comment>
<dbReference type="Gene3D" id="3.40.50.280">
    <property type="entry name" value="Cobalamin-binding domain"/>
    <property type="match status" value="1"/>
</dbReference>
<dbReference type="InterPro" id="IPR036724">
    <property type="entry name" value="Cobalamin-bd_sf"/>
</dbReference>
<protein>
    <submittedName>
        <fullName evidence="4">MerR family transcriptional regulator</fullName>
    </submittedName>
</protein>
<gene>
    <name evidence="4" type="ORF">OCL97_08300</name>
</gene>
<dbReference type="SUPFAM" id="SSF52242">
    <property type="entry name" value="Cobalamin (vitamin B12)-binding domain"/>
    <property type="match status" value="1"/>
</dbReference>
<dbReference type="PROSITE" id="PS50937">
    <property type="entry name" value="HTH_MERR_2"/>
    <property type="match status" value="1"/>
</dbReference>
<dbReference type="InterPro" id="IPR036594">
    <property type="entry name" value="Meth_synthase_dom"/>
</dbReference>
<dbReference type="Gene3D" id="1.10.1240.10">
    <property type="entry name" value="Methionine synthase domain"/>
    <property type="match status" value="1"/>
</dbReference>
<dbReference type="InterPro" id="IPR000551">
    <property type="entry name" value="MerR-type_HTH_dom"/>
</dbReference>
<dbReference type="SUPFAM" id="SSF46955">
    <property type="entry name" value="Putative DNA-binding domain"/>
    <property type="match status" value="1"/>
</dbReference>
<dbReference type="InterPro" id="IPR009061">
    <property type="entry name" value="DNA-bd_dom_put_sf"/>
</dbReference>
<dbReference type="PROSITE" id="PS51332">
    <property type="entry name" value="B12_BINDING"/>
    <property type="match status" value="1"/>
</dbReference>
<evidence type="ECO:0000259" key="2">
    <source>
        <dbReference type="PROSITE" id="PS50937"/>
    </source>
</evidence>
<reference evidence="4 5" key="1">
    <citation type="submission" date="2022-09" db="EMBL/GenBank/DDBJ databases">
        <title>New species of Phenylobacterium.</title>
        <authorList>
            <person name="Mieszkin S."/>
        </authorList>
    </citation>
    <scope>NUCLEOTIDE SEQUENCE [LARGE SCALE GENOMIC DNA]</scope>
    <source>
        <strain evidence="4 5">HK31-G</strain>
    </source>
</reference>
<dbReference type="RefSeq" id="WP_377369257.1">
    <property type="nucleotide sequence ID" value="NZ_JAOTJD010000012.1"/>
</dbReference>
<keyword evidence="5" id="KW-1185">Reference proteome</keyword>
<dbReference type="Pfam" id="PF13411">
    <property type="entry name" value="MerR_1"/>
    <property type="match status" value="1"/>
</dbReference>
<feature type="domain" description="HTH merR-type" evidence="2">
    <location>
        <begin position="1"/>
        <end position="53"/>
    </location>
</feature>
<evidence type="ECO:0000313" key="5">
    <source>
        <dbReference type="Proteomes" id="UP001598130"/>
    </source>
</evidence>
<dbReference type="Gene3D" id="1.10.1660.10">
    <property type="match status" value="1"/>
</dbReference>
<evidence type="ECO:0000313" key="4">
    <source>
        <dbReference type="EMBL" id="MFD3263959.1"/>
    </source>
</evidence>
<name>A0ABW6CME4_9CAUL</name>